<reference evidence="1" key="1">
    <citation type="submission" date="2018-02" db="EMBL/GenBank/DDBJ databases">
        <title>Rhizophora mucronata_Transcriptome.</title>
        <authorList>
            <person name="Meera S.P."/>
            <person name="Sreeshan A."/>
            <person name="Augustine A."/>
        </authorList>
    </citation>
    <scope>NUCLEOTIDE SEQUENCE</scope>
    <source>
        <tissue evidence="1">Leaf</tissue>
    </source>
</reference>
<organism evidence="1">
    <name type="scientific">Rhizophora mucronata</name>
    <name type="common">Asiatic mangrove</name>
    <dbReference type="NCBI Taxonomy" id="61149"/>
    <lineage>
        <taxon>Eukaryota</taxon>
        <taxon>Viridiplantae</taxon>
        <taxon>Streptophyta</taxon>
        <taxon>Embryophyta</taxon>
        <taxon>Tracheophyta</taxon>
        <taxon>Spermatophyta</taxon>
        <taxon>Magnoliopsida</taxon>
        <taxon>eudicotyledons</taxon>
        <taxon>Gunneridae</taxon>
        <taxon>Pentapetalae</taxon>
        <taxon>rosids</taxon>
        <taxon>fabids</taxon>
        <taxon>Malpighiales</taxon>
        <taxon>Rhizophoraceae</taxon>
        <taxon>Rhizophora</taxon>
    </lineage>
</organism>
<dbReference type="EMBL" id="GGEC01065897">
    <property type="protein sequence ID" value="MBX46381.1"/>
    <property type="molecule type" value="Transcribed_RNA"/>
</dbReference>
<name>A0A2P2NVK7_RHIMU</name>
<sequence length="16" mass="1791">MDSSCQSSPGKLYKLF</sequence>
<proteinExistence type="predicted"/>
<accession>A0A2P2NVK7</accession>
<dbReference type="AlphaFoldDB" id="A0A2P2NVK7"/>
<protein>
    <submittedName>
        <fullName evidence="1">Uncharacterized protein</fullName>
    </submittedName>
</protein>
<evidence type="ECO:0000313" key="1">
    <source>
        <dbReference type="EMBL" id="MBX46381.1"/>
    </source>
</evidence>